<dbReference type="Proteomes" id="UP000031057">
    <property type="component" value="Unassembled WGS sequence"/>
</dbReference>
<name>A0A0B1ZIH2_9SPHN</name>
<gene>
    <name evidence="1" type="ORF">LK12_17085</name>
</gene>
<protein>
    <submittedName>
        <fullName evidence="1">Uncharacterized protein</fullName>
    </submittedName>
</protein>
<evidence type="ECO:0000313" key="2">
    <source>
        <dbReference type="Proteomes" id="UP000031057"/>
    </source>
</evidence>
<dbReference type="EMBL" id="JTDI01000005">
    <property type="protein sequence ID" value="KHK90327.1"/>
    <property type="molecule type" value="Genomic_DNA"/>
</dbReference>
<reference evidence="1 2" key="1">
    <citation type="submission" date="2014-10" db="EMBL/GenBank/DDBJ databases">
        <title>Genome sequence of Novosphingobium malaysiense MUSC 273(T).</title>
        <authorList>
            <person name="Lee L.-H."/>
        </authorList>
    </citation>
    <scope>NUCLEOTIDE SEQUENCE [LARGE SCALE GENOMIC DNA]</scope>
    <source>
        <strain evidence="1 2">MUSC 273</strain>
    </source>
</reference>
<dbReference type="STRING" id="1348853.LK12_17085"/>
<comment type="caution">
    <text evidence="1">The sequence shown here is derived from an EMBL/GenBank/DDBJ whole genome shotgun (WGS) entry which is preliminary data.</text>
</comment>
<evidence type="ECO:0000313" key="1">
    <source>
        <dbReference type="EMBL" id="KHK90327.1"/>
    </source>
</evidence>
<organism evidence="1 2">
    <name type="scientific">Novosphingobium malaysiense</name>
    <dbReference type="NCBI Taxonomy" id="1348853"/>
    <lineage>
        <taxon>Bacteria</taxon>
        <taxon>Pseudomonadati</taxon>
        <taxon>Pseudomonadota</taxon>
        <taxon>Alphaproteobacteria</taxon>
        <taxon>Sphingomonadales</taxon>
        <taxon>Sphingomonadaceae</taxon>
        <taxon>Novosphingobium</taxon>
    </lineage>
</organism>
<keyword evidence="2" id="KW-1185">Reference proteome</keyword>
<accession>A0A0B1ZIH2</accession>
<dbReference type="AlphaFoldDB" id="A0A0B1ZIH2"/>
<proteinExistence type="predicted"/>
<sequence>MLGDLCNQDNFVTAWSVSEGGMVLEANHPFAWRGIEITASGARLVAGFPLPPSHELKFR</sequence>